<feature type="non-terminal residue" evidence="1">
    <location>
        <position position="100"/>
    </location>
</feature>
<gene>
    <name evidence="1" type="ORF">Sango_1127800</name>
</gene>
<evidence type="ECO:0000313" key="1">
    <source>
        <dbReference type="EMBL" id="KAK4400217.1"/>
    </source>
</evidence>
<dbReference type="EMBL" id="JACGWL010000006">
    <property type="protein sequence ID" value="KAK4400217.1"/>
    <property type="molecule type" value="Genomic_DNA"/>
</dbReference>
<name>A0AAE2BWB5_9LAMI</name>
<dbReference type="GO" id="GO:0003676">
    <property type="term" value="F:nucleic acid binding"/>
    <property type="evidence" value="ECO:0007669"/>
    <property type="project" value="InterPro"/>
</dbReference>
<organism evidence="1 2">
    <name type="scientific">Sesamum angolense</name>
    <dbReference type="NCBI Taxonomy" id="2727404"/>
    <lineage>
        <taxon>Eukaryota</taxon>
        <taxon>Viridiplantae</taxon>
        <taxon>Streptophyta</taxon>
        <taxon>Embryophyta</taxon>
        <taxon>Tracheophyta</taxon>
        <taxon>Spermatophyta</taxon>
        <taxon>Magnoliopsida</taxon>
        <taxon>eudicotyledons</taxon>
        <taxon>Gunneridae</taxon>
        <taxon>Pentapetalae</taxon>
        <taxon>asterids</taxon>
        <taxon>lamiids</taxon>
        <taxon>Lamiales</taxon>
        <taxon>Pedaliaceae</taxon>
        <taxon>Sesamum</taxon>
    </lineage>
</organism>
<sequence length="100" mass="11190">VKIHNRSRREAELRDKQYLFVDLTNMIAKISGKDTPSFQKGGRTQGQTIFVRGFNKYDGEDQIRSSLEEHFGSCGEIARVSIPTDQDGGVKGSVLTPNLF</sequence>
<reference evidence="1" key="2">
    <citation type="journal article" date="2024" name="Plant">
        <title>Genomic evolution and insights into agronomic trait innovations of Sesamum species.</title>
        <authorList>
            <person name="Miao H."/>
            <person name="Wang L."/>
            <person name="Qu L."/>
            <person name="Liu H."/>
            <person name="Sun Y."/>
            <person name="Le M."/>
            <person name="Wang Q."/>
            <person name="Wei S."/>
            <person name="Zheng Y."/>
            <person name="Lin W."/>
            <person name="Duan Y."/>
            <person name="Cao H."/>
            <person name="Xiong S."/>
            <person name="Wang X."/>
            <person name="Wei L."/>
            <person name="Li C."/>
            <person name="Ma Q."/>
            <person name="Ju M."/>
            <person name="Zhao R."/>
            <person name="Li G."/>
            <person name="Mu C."/>
            <person name="Tian Q."/>
            <person name="Mei H."/>
            <person name="Zhang T."/>
            <person name="Gao T."/>
            <person name="Zhang H."/>
        </authorList>
    </citation>
    <scope>NUCLEOTIDE SEQUENCE</scope>
    <source>
        <strain evidence="1">K16</strain>
    </source>
</reference>
<keyword evidence="2" id="KW-1185">Reference proteome</keyword>
<dbReference type="Proteomes" id="UP001289374">
    <property type="component" value="Unassembled WGS sequence"/>
</dbReference>
<feature type="non-terminal residue" evidence="1">
    <location>
        <position position="1"/>
    </location>
</feature>
<dbReference type="SUPFAM" id="SSF54928">
    <property type="entry name" value="RNA-binding domain, RBD"/>
    <property type="match status" value="1"/>
</dbReference>
<dbReference type="InterPro" id="IPR035979">
    <property type="entry name" value="RBD_domain_sf"/>
</dbReference>
<protein>
    <submittedName>
        <fullName evidence="1">Nucleolin 2</fullName>
    </submittedName>
</protein>
<comment type="caution">
    <text evidence="1">The sequence shown here is derived from an EMBL/GenBank/DDBJ whole genome shotgun (WGS) entry which is preliminary data.</text>
</comment>
<dbReference type="Gene3D" id="3.30.70.330">
    <property type="match status" value="1"/>
</dbReference>
<dbReference type="InterPro" id="IPR012677">
    <property type="entry name" value="Nucleotide-bd_a/b_plait_sf"/>
</dbReference>
<dbReference type="AlphaFoldDB" id="A0AAE2BWB5"/>
<reference evidence="1" key="1">
    <citation type="submission" date="2020-06" db="EMBL/GenBank/DDBJ databases">
        <authorList>
            <person name="Li T."/>
            <person name="Hu X."/>
            <person name="Zhang T."/>
            <person name="Song X."/>
            <person name="Zhang H."/>
            <person name="Dai N."/>
            <person name="Sheng W."/>
            <person name="Hou X."/>
            <person name="Wei L."/>
        </authorList>
    </citation>
    <scope>NUCLEOTIDE SEQUENCE</scope>
    <source>
        <strain evidence="1">K16</strain>
        <tissue evidence="1">Leaf</tissue>
    </source>
</reference>
<evidence type="ECO:0000313" key="2">
    <source>
        <dbReference type="Proteomes" id="UP001289374"/>
    </source>
</evidence>
<proteinExistence type="predicted"/>
<accession>A0AAE2BWB5</accession>